<protein>
    <submittedName>
        <fullName evidence="4">Uncharacterized protein</fullName>
    </submittedName>
</protein>
<name>A0A914EJE4_9BILA</name>
<dbReference type="WBParaSite" id="ACRNAN_scaffold876.g9396.t1">
    <property type="protein sequence ID" value="ACRNAN_scaffold876.g9396.t1"/>
    <property type="gene ID" value="ACRNAN_scaffold876.g9396"/>
</dbReference>
<dbReference type="Proteomes" id="UP000887540">
    <property type="component" value="Unplaced"/>
</dbReference>
<dbReference type="AlphaFoldDB" id="A0A914EJE4"/>
<sequence length="119" mass="12024">MAGYIILLLIVPFISVSFLGVNAQLTACNTSSTCIANPQCGLNSAFSCNDTIFLCSSGFSAPDTTANKVDPGCNATSNATLCPYSCGYCCAVSSTNSTTNSTTASPTTASSVTCGSDSR</sequence>
<feature type="signal peptide" evidence="2">
    <location>
        <begin position="1"/>
        <end position="23"/>
    </location>
</feature>
<organism evidence="3 4">
    <name type="scientific">Acrobeloides nanus</name>
    <dbReference type="NCBI Taxonomy" id="290746"/>
    <lineage>
        <taxon>Eukaryota</taxon>
        <taxon>Metazoa</taxon>
        <taxon>Ecdysozoa</taxon>
        <taxon>Nematoda</taxon>
        <taxon>Chromadorea</taxon>
        <taxon>Rhabditida</taxon>
        <taxon>Tylenchina</taxon>
        <taxon>Cephalobomorpha</taxon>
        <taxon>Cephaloboidea</taxon>
        <taxon>Cephalobidae</taxon>
        <taxon>Acrobeloides</taxon>
    </lineage>
</organism>
<reference evidence="4" key="1">
    <citation type="submission" date="2022-11" db="UniProtKB">
        <authorList>
            <consortium name="WormBaseParasite"/>
        </authorList>
    </citation>
    <scope>IDENTIFICATION</scope>
</reference>
<feature type="compositionally biased region" description="Low complexity" evidence="1">
    <location>
        <begin position="95"/>
        <end position="113"/>
    </location>
</feature>
<feature type="chain" id="PRO_5036788154" evidence="2">
    <location>
        <begin position="24"/>
        <end position="119"/>
    </location>
</feature>
<proteinExistence type="predicted"/>
<feature type="region of interest" description="Disordered" evidence="1">
    <location>
        <begin position="95"/>
        <end position="119"/>
    </location>
</feature>
<evidence type="ECO:0000256" key="2">
    <source>
        <dbReference type="SAM" id="SignalP"/>
    </source>
</evidence>
<evidence type="ECO:0000313" key="4">
    <source>
        <dbReference type="WBParaSite" id="ACRNAN_scaffold876.g9396.t1"/>
    </source>
</evidence>
<evidence type="ECO:0000313" key="3">
    <source>
        <dbReference type="Proteomes" id="UP000887540"/>
    </source>
</evidence>
<keyword evidence="3" id="KW-1185">Reference proteome</keyword>
<accession>A0A914EJE4</accession>
<evidence type="ECO:0000256" key="1">
    <source>
        <dbReference type="SAM" id="MobiDB-lite"/>
    </source>
</evidence>
<keyword evidence="2" id="KW-0732">Signal</keyword>